<evidence type="ECO:0000256" key="1">
    <source>
        <dbReference type="SAM" id="MobiDB-lite"/>
    </source>
</evidence>
<protein>
    <submittedName>
        <fullName evidence="2">Uncharacterized protein</fullName>
    </submittedName>
</protein>
<dbReference type="EMBL" id="BGZK01000092">
    <property type="protein sequence ID" value="GBP17954.1"/>
    <property type="molecule type" value="Genomic_DNA"/>
</dbReference>
<comment type="caution">
    <text evidence="2">The sequence shown here is derived from an EMBL/GenBank/DDBJ whole genome shotgun (WGS) entry which is preliminary data.</text>
</comment>
<gene>
    <name evidence="2" type="ORF">EVAR_16896_1</name>
</gene>
<organism evidence="2 3">
    <name type="scientific">Eumeta variegata</name>
    <name type="common">Bagworm moth</name>
    <name type="synonym">Eumeta japonica</name>
    <dbReference type="NCBI Taxonomy" id="151549"/>
    <lineage>
        <taxon>Eukaryota</taxon>
        <taxon>Metazoa</taxon>
        <taxon>Ecdysozoa</taxon>
        <taxon>Arthropoda</taxon>
        <taxon>Hexapoda</taxon>
        <taxon>Insecta</taxon>
        <taxon>Pterygota</taxon>
        <taxon>Neoptera</taxon>
        <taxon>Endopterygota</taxon>
        <taxon>Lepidoptera</taxon>
        <taxon>Glossata</taxon>
        <taxon>Ditrysia</taxon>
        <taxon>Tineoidea</taxon>
        <taxon>Psychidae</taxon>
        <taxon>Oiketicinae</taxon>
        <taxon>Eumeta</taxon>
    </lineage>
</organism>
<evidence type="ECO:0000313" key="3">
    <source>
        <dbReference type="Proteomes" id="UP000299102"/>
    </source>
</evidence>
<sequence length="164" mass="17836">MHSERVVPAGSAGTVRDVSGNVRGAGNRRRRRHARGPRTRIKFNYCREASPYPAGPSDSLRVCRAASFVSSAFIRSQIRTQIVFHVYCNSVLSPPACGARVAVPKPWNGSRRAQPADAARLNNGPSRKRASVISHGAPGAACGRLRQGEFVTSGNRLWTLFRGR</sequence>
<accession>A0A4C1TVP1</accession>
<proteinExistence type="predicted"/>
<reference evidence="2 3" key="1">
    <citation type="journal article" date="2019" name="Commun. Biol.">
        <title>The bagworm genome reveals a unique fibroin gene that provides high tensile strength.</title>
        <authorList>
            <person name="Kono N."/>
            <person name="Nakamura H."/>
            <person name="Ohtoshi R."/>
            <person name="Tomita M."/>
            <person name="Numata K."/>
            <person name="Arakawa K."/>
        </authorList>
    </citation>
    <scope>NUCLEOTIDE SEQUENCE [LARGE SCALE GENOMIC DNA]</scope>
</reference>
<feature type="region of interest" description="Disordered" evidence="1">
    <location>
        <begin position="1"/>
        <end position="39"/>
    </location>
</feature>
<dbReference type="AlphaFoldDB" id="A0A4C1TVP1"/>
<name>A0A4C1TVP1_EUMVA</name>
<dbReference type="Proteomes" id="UP000299102">
    <property type="component" value="Unassembled WGS sequence"/>
</dbReference>
<keyword evidence="3" id="KW-1185">Reference proteome</keyword>
<feature type="compositionally biased region" description="Basic residues" evidence="1">
    <location>
        <begin position="26"/>
        <end position="39"/>
    </location>
</feature>
<evidence type="ECO:0000313" key="2">
    <source>
        <dbReference type="EMBL" id="GBP17954.1"/>
    </source>
</evidence>
<feature type="region of interest" description="Disordered" evidence="1">
    <location>
        <begin position="108"/>
        <end position="132"/>
    </location>
</feature>